<keyword evidence="3" id="KW-1185">Reference proteome</keyword>
<dbReference type="OrthoDB" id="123240at2"/>
<organism evidence="2 3">
    <name type="scientific">Rubrimonas cliftonensis</name>
    <dbReference type="NCBI Taxonomy" id="89524"/>
    <lineage>
        <taxon>Bacteria</taxon>
        <taxon>Pseudomonadati</taxon>
        <taxon>Pseudomonadota</taxon>
        <taxon>Alphaproteobacteria</taxon>
        <taxon>Rhodobacterales</taxon>
        <taxon>Paracoccaceae</taxon>
        <taxon>Rubrimonas</taxon>
    </lineage>
</organism>
<dbReference type="STRING" id="89524.SAMN05444370_105127"/>
<name>A0A1H4BC21_9RHOB</name>
<accession>A0A1H4BC21</accession>
<gene>
    <name evidence="2" type="ORF">SAMN05444370_105127</name>
</gene>
<protein>
    <submittedName>
        <fullName evidence="2">Uncharacterized protein</fullName>
    </submittedName>
</protein>
<proteinExistence type="predicted"/>
<keyword evidence="1" id="KW-0812">Transmembrane</keyword>
<keyword evidence="1" id="KW-0472">Membrane</keyword>
<feature type="transmembrane region" description="Helical" evidence="1">
    <location>
        <begin position="60"/>
        <end position="85"/>
    </location>
</feature>
<dbReference type="Proteomes" id="UP000198703">
    <property type="component" value="Unassembled WGS sequence"/>
</dbReference>
<dbReference type="EMBL" id="FNQM01000005">
    <property type="protein sequence ID" value="SEA45679.1"/>
    <property type="molecule type" value="Genomic_DNA"/>
</dbReference>
<feature type="transmembrane region" description="Helical" evidence="1">
    <location>
        <begin position="28"/>
        <end position="48"/>
    </location>
</feature>
<keyword evidence="1" id="KW-1133">Transmembrane helix</keyword>
<sequence length="100" mass="11263">MRREDHDIRGEDYEPDPRMRRLRVLAQLIDKPLFVLLVMAAFALAARGPGLVIDGYRPSGWFVLGLWLCLSVAARLMVLGILARFRARCGLTARRAAQGE</sequence>
<dbReference type="AlphaFoldDB" id="A0A1H4BC21"/>
<reference evidence="2 3" key="1">
    <citation type="submission" date="2016-10" db="EMBL/GenBank/DDBJ databases">
        <authorList>
            <person name="de Groot N.N."/>
        </authorList>
    </citation>
    <scope>NUCLEOTIDE SEQUENCE [LARGE SCALE GENOMIC DNA]</scope>
    <source>
        <strain evidence="2 3">DSM 15345</strain>
    </source>
</reference>
<dbReference type="RefSeq" id="WP_093253031.1">
    <property type="nucleotide sequence ID" value="NZ_FNQM01000005.1"/>
</dbReference>
<evidence type="ECO:0000313" key="3">
    <source>
        <dbReference type="Proteomes" id="UP000198703"/>
    </source>
</evidence>
<evidence type="ECO:0000313" key="2">
    <source>
        <dbReference type="EMBL" id="SEA45679.1"/>
    </source>
</evidence>
<evidence type="ECO:0000256" key="1">
    <source>
        <dbReference type="SAM" id="Phobius"/>
    </source>
</evidence>